<evidence type="ECO:0000313" key="14">
    <source>
        <dbReference type="Proteomes" id="UP000239425"/>
    </source>
</evidence>
<dbReference type="SMART" id="SM00863">
    <property type="entry name" value="tRNA_SAD"/>
    <property type="match status" value="1"/>
</dbReference>
<evidence type="ECO:0000256" key="8">
    <source>
        <dbReference type="ARBA" id="ARBA00022884"/>
    </source>
</evidence>
<reference evidence="13 14" key="1">
    <citation type="submission" date="2017-11" db="EMBL/GenBank/DDBJ databases">
        <title>Comparative genomic analysis of Holospora spp., intranuclear symbionts of paramecia.</title>
        <authorList>
            <person name="Garushyants S.K."/>
            <person name="Beliavskaya A."/>
            <person name="Malko D.B."/>
            <person name="Logacheva M.D."/>
            <person name="Rautian M.S."/>
            <person name="Gelfand M.S."/>
        </authorList>
    </citation>
    <scope>NUCLEOTIDE SEQUENCE [LARGE SCALE GENOMIC DNA]</scope>
    <source>
        <strain evidence="14">02AZ16</strain>
    </source>
</reference>
<comment type="catalytic activity">
    <reaction evidence="11">
        <text>tRNA(Ala) + L-alanine + ATP = L-alanyl-tRNA(Ala) + AMP + diphosphate</text>
        <dbReference type="Rhea" id="RHEA:12540"/>
        <dbReference type="Rhea" id="RHEA-COMP:9657"/>
        <dbReference type="Rhea" id="RHEA-COMP:9923"/>
        <dbReference type="ChEBI" id="CHEBI:30616"/>
        <dbReference type="ChEBI" id="CHEBI:33019"/>
        <dbReference type="ChEBI" id="CHEBI:57972"/>
        <dbReference type="ChEBI" id="CHEBI:78442"/>
        <dbReference type="ChEBI" id="CHEBI:78497"/>
        <dbReference type="ChEBI" id="CHEBI:456215"/>
        <dbReference type="EC" id="6.1.1.7"/>
    </reaction>
</comment>
<keyword evidence="7 11" id="KW-0067">ATP-binding</keyword>
<organism evidence="13 14">
    <name type="scientific">Holospora curviuscula</name>
    <dbReference type="NCBI Taxonomy" id="1082868"/>
    <lineage>
        <taxon>Bacteria</taxon>
        <taxon>Pseudomonadati</taxon>
        <taxon>Pseudomonadota</taxon>
        <taxon>Alphaproteobacteria</taxon>
        <taxon>Holosporales</taxon>
        <taxon>Holosporaceae</taxon>
        <taxon>Holospora</taxon>
    </lineage>
</organism>
<feature type="binding site" evidence="11">
    <location>
        <position position="678"/>
    </location>
    <ligand>
        <name>Zn(2+)</name>
        <dbReference type="ChEBI" id="CHEBI:29105"/>
    </ligand>
</feature>
<comment type="cofactor">
    <cofactor evidence="11">
        <name>Zn(2+)</name>
        <dbReference type="ChEBI" id="CHEBI:29105"/>
    </cofactor>
    <text evidence="11">Binds 1 zinc ion per subunit.</text>
</comment>
<keyword evidence="5 11" id="KW-0547">Nucleotide-binding</keyword>
<dbReference type="GO" id="GO:0004813">
    <property type="term" value="F:alanine-tRNA ligase activity"/>
    <property type="evidence" value="ECO:0007669"/>
    <property type="project" value="UniProtKB-UniRule"/>
</dbReference>
<dbReference type="PROSITE" id="PS50860">
    <property type="entry name" value="AA_TRNA_LIGASE_II_ALA"/>
    <property type="match status" value="1"/>
</dbReference>
<dbReference type="Proteomes" id="UP000239425">
    <property type="component" value="Unassembled WGS sequence"/>
</dbReference>
<dbReference type="FunFam" id="3.30.980.10:FF:000004">
    <property type="entry name" value="Alanine--tRNA ligase, cytoplasmic"/>
    <property type="match status" value="1"/>
</dbReference>
<feature type="binding site" evidence="11">
    <location>
        <position position="568"/>
    </location>
    <ligand>
        <name>Zn(2+)</name>
        <dbReference type="ChEBI" id="CHEBI:29105"/>
    </ligand>
</feature>
<dbReference type="SUPFAM" id="SSF50447">
    <property type="entry name" value="Translation proteins"/>
    <property type="match status" value="1"/>
</dbReference>
<accession>A0A2S5RA52</accession>
<dbReference type="GO" id="GO:0005524">
    <property type="term" value="F:ATP binding"/>
    <property type="evidence" value="ECO:0007669"/>
    <property type="project" value="UniProtKB-UniRule"/>
</dbReference>
<dbReference type="PANTHER" id="PTHR11777">
    <property type="entry name" value="ALANYL-TRNA SYNTHETASE"/>
    <property type="match status" value="1"/>
</dbReference>
<dbReference type="InterPro" id="IPR018164">
    <property type="entry name" value="Ala-tRNA-synth_IIc_N"/>
</dbReference>
<evidence type="ECO:0000256" key="11">
    <source>
        <dbReference type="HAMAP-Rule" id="MF_00036"/>
    </source>
</evidence>
<evidence type="ECO:0000256" key="1">
    <source>
        <dbReference type="ARBA" id="ARBA00008226"/>
    </source>
</evidence>
<comment type="function">
    <text evidence="11">Catalyzes the attachment of alanine to tRNA(Ala) in a two-step reaction: alanine is first activated by ATP to form Ala-AMP and then transferred to the acceptor end of tRNA(Ala). Also edits incorrectly charged Ser-tRNA(Ala) and Gly-tRNA(Ala) via its editing domain.</text>
</comment>
<comment type="domain">
    <text evidence="11">Consists of three domains; the N-terminal catalytic domain, the editing domain and the C-terminal C-Ala domain. The editing domain removes incorrectly charged amino acids, while the C-Ala domain, along with tRNA(Ala), serves as a bridge to cooperatively bring together the editing and aminoacylation centers thus stimulating deacylation of misacylated tRNAs.</text>
</comment>
<dbReference type="GO" id="GO:0045892">
    <property type="term" value="P:negative regulation of DNA-templated transcription"/>
    <property type="evidence" value="ECO:0007669"/>
    <property type="project" value="TreeGrafter"/>
</dbReference>
<dbReference type="Gene3D" id="3.30.980.10">
    <property type="entry name" value="Threonyl-trna Synthetase, Chain A, domain 2"/>
    <property type="match status" value="1"/>
</dbReference>
<dbReference type="GO" id="GO:0002161">
    <property type="term" value="F:aminoacyl-tRNA deacylase activity"/>
    <property type="evidence" value="ECO:0007669"/>
    <property type="project" value="TreeGrafter"/>
</dbReference>
<dbReference type="AlphaFoldDB" id="A0A2S5RA52"/>
<comment type="subcellular location">
    <subcellularLocation>
        <location evidence="11">Cytoplasm</location>
    </subcellularLocation>
</comment>
<evidence type="ECO:0000256" key="9">
    <source>
        <dbReference type="ARBA" id="ARBA00022917"/>
    </source>
</evidence>
<keyword evidence="8 11" id="KW-0694">RNA-binding</keyword>
<evidence type="ECO:0000256" key="5">
    <source>
        <dbReference type="ARBA" id="ARBA00022741"/>
    </source>
</evidence>
<dbReference type="SUPFAM" id="SSF55186">
    <property type="entry name" value="ThrRS/AlaRS common domain"/>
    <property type="match status" value="1"/>
</dbReference>
<dbReference type="InterPro" id="IPR002318">
    <property type="entry name" value="Ala-tRNA-lgiase_IIc"/>
</dbReference>
<dbReference type="PRINTS" id="PR00980">
    <property type="entry name" value="TRNASYNTHALA"/>
</dbReference>
<evidence type="ECO:0000256" key="7">
    <source>
        <dbReference type="ARBA" id="ARBA00022840"/>
    </source>
</evidence>
<evidence type="ECO:0000256" key="2">
    <source>
        <dbReference type="ARBA" id="ARBA00022555"/>
    </source>
</evidence>
<dbReference type="SUPFAM" id="SSF101353">
    <property type="entry name" value="Putative anticodon-binding domain of alanyl-tRNA synthetase (AlaRS)"/>
    <property type="match status" value="1"/>
</dbReference>
<dbReference type="Pfam" id="PF07973">
    <property type="entry name" value="tRNA_SAD"/>
    <property type="match status" value="1"/>
</dbReference>
<dbReference type="GO" id="GO:0005829">
    <property type="term" value="C:cytosol"/>
    <property type="evidence" value="ECO:0007669"/>
    <property type="project" value="TreeGrafter"/>
</dbReference>
<dbReference type="NCBIfam" id="TIGR00344">
    <property type="entry name" value="alaS"/>
    <property type="match status" value="1"/>
</dbReference>
<dbReference type="InterPro" id="IPR018165">
    <property type="entry name" value="Ala-tRNA-synth_IIc_core"/>
</dbReference>
<keyword evidence="9 11" id="KW-0648">Protein biosynthesis</keyword>
<keyword evidence="14" id="KW-1185">Reference proteome</keyword>
<gene>
    <name evidence="11" type="primary">alaS</name>
    <name evidence="13" type="ORF">HCUR_00540</name>
</gene>
<keyword evidence="2 11" id="KW-0820">tRNA-binding</keyword>
<dbReference type="InterPro" id="IPR050058">
    <property type="entry name" value="Ala-tRNA_ligase"/>
</dbReference>
<dbReference type="SUPFAM" id="SSF55681">
    <property type="entry name" value="Class II aaRS and biotin synthetases"/>
    <property type="match status" value="1"/>
</dbReference>
<dbReference type="InterPro" id="IPR012947">
    <property type="entry name" value="tRNA_SAD"/>
</dbReference>
<keyword evidence="6 11" id="KW-0862">Zinc</keyword>
<keyword evidence="10 11" id="KW-0030">Aminoacyl-tRNA synthetase</keyword>
<feature type="binding site" evidence="11">
    <location>
        <position position="572"/>
    </location>
    <ligand>
        <name>Zn(2+)</name>
        <dbReference type="ChEBI" id="CHEBI:29105"/>
    </ligand>
</feature>
<dbReference type="InterPro" id="IPR018162">
    <property type="entry name" value="Ala-tRNA-ligase_IIc_anticod-bd"/>
</dbReference>
<dbReference type="GO" id="GO:0008270">
    <property type="term" value="F:zinc ion binding"/>
    <property type="evidence" value="ECO:0007669"/>
    <property type="project" value="UniProtKB-UniRule"/>
</dbReference>
<dbReference type="GO" id="GO:0006419">
    <property type="term" value="P:alanyl-tRNA aminoacylation"/>
    <property type="evidence" value="ECO:0007669"/>
    <property type="project" value="UniProtKB-UniRule"/>
</dbReference>
<comment type="caution">
    <text evidence="13">The sequence shown here is derived from an EMBL/GenBank/DDBJ whole genome shotgun (WGS) entry which is preliminary data.</text>
</comment>
<keyword evidence="4 11" id="KW-0479">Metal-binding</keyword>
<feature type="binding site" evidence="11">
    <location>
        <position position="674"/>
    </location>
    <ligand>
        <name>Zn(2+)</name>
        <dbReference type="ChEBI" id="CHEBI:29105"/>
    </ligand>
</feature>
<keyword evidence="3 11" id="KW-0436">Ligase</keyword>
<dbReference type="Gene3D" id="2.40.30.130">
    <property type="match status" value="1"/>
</dbReference>
<dbReference type="FunFam" id="3.30.54.20:FF:000001">
    <property type="entry name" value="Alanine--tRNA ligase"/>
    <property type="match status" value="1"/>
</dbReference>
<proteinExistence type="inferred from homology"/>
<dbReference type="CDD" id="cd00673">
    <property type="entry name" value="AlaRS_core"/>
    <property type="match status" value="1"/>
</dbReference>
<evidence type="ECO:0000256" key="10">
    <source>
        <dbReference type="ARBA" id="ARBA00023146"/>
    </source>
</evidence>
<comment type="similarity">
    <text evidence="1 11">Belongs to the class-II aminoacyl-tRNA synthetase family.</text>
</comment>
<dbReference type="InterPro" id="IPR018163">
    <property type="entry name" value="Thr/Ala-tRNA-synth_IIc_edit"/>
</dbReference>
<protein>
    <recommendedName>
        <fullName evidence="11">Alanine--tRNA ligase</fullName>
        <ecNumber evidence="11">6.1.1.7</ecNumber>
    </recommendedName>
    <alternativeName>
        <fullName evidence="11">Alanyl-tRNA synthetase</fullName>
        <shortName evidence="11">AlaRS</shortName>
    </alternativeName>
</protein>
<evidence type="ECO:0000256" key="6">
    <source>
        <dbReference type="ARBA" id="ARBA00022833"/>
    </source>
</evidence>
<evidence type="ECO:0000256" key="4">
    <source>
        <dbReference type="ARBA" id="ARBA00022723"/>
    </source>
</evidence>
<dbReference type="Gene3D" id="3.30.930.10">
    <property type="entry name" value="Bira Bifunctional Protein, Domain 2"/>
    <property type="match status" value="1"/>
</dbReference>
<evidence type="ECO:0000256" key="3">
    <source>
        <dbReference type="ARBA" id="ARBA00022598"/>
    </source>
</evidence>
<evidence type="ECO:0000259" key="12">
    <source>
        <dbReference type="PROSITE" id="PS50860"/>
    </source>
</evidence>
<dbReference type="InterPro" id="IPR023033">
    <property type="entry name" value="Ala_tRNA_ligase_euk/bac"/>
</dbReference>
<evidence type="ECO:0000313" key="13">
    <source>
        <dbReference type="EMBL" id="PPE04005.1"/>
    </source>
</evidence>
<dbReference type="RefSeq" id="WP_165780671.1">
    <property type="nucleotide sequence ID" value="NZ_PHHC01000079.1"/>
</dbReference>
<feature type="domain" description="Alanyl-transfer RNA synthetases family profile" evidence="12">
    <location>
        <begin position="1"/>
        <end position="717"/>
    </location>
</feature>
<name>A0A2S5RA52_9PROT</name>
<dbReference type="Pfam" id="PF01411">
    <property type="entry name" value="tRNA-synt_2c"/>
    <property type="match status" value="1"/>
</dbReference>
<dbReference type="Gene3D" id="3.30.54.20">
    <property type="match status" value="1"/>
</dbReference>
<dbReference type="HAMAP" id="MF_00036_B">
    <property type="entry name" value="Ala_tRNA_synth_B"/>
    <property type="match status" value="1"/>
</dbReference>
<dbReference type="EC" id="6.1.1.7" evidence="11"/>
<dbReference type="InterPro" id="IPR009000">
    <property type="entry name" value="Transl_B-barrel_sf"/>
</dbReference>
<dbReference type="EMBL" id="PHHC01000079">
    <property type="protein sequence ID" value="PPE04005.1"/>
    <property type="molecule type" value="Genomic_DNA"/>
</dbReference>
<dbReference type="PANTHER" id="PTHR11777:SF9">
    <property type="entry name" value="ALANINE--TRNA LIGASE, CYTOPLASMIC"/>
    <property type="match status" value="1"/>
</dbReference>
<dbReference type="InterPro" id="IPR045864">
    <property type="entry name" value="aa-tRNA-synth_II/BPL/LPL"/>
</dbReference>
<dbReference type="FunFam" id="3.30.930.10:FF:000004">
    <property type="entry name" value="Alanine--tRNA ligase"/>
    <property type="match status" value="1"/>
</dbReference>
<dbReference type="GO" id="GO:0000049">
    <property type="term" value="F:tRNA binding"/>
    <property type="evidence" value="ECO:0007669"/>
    <property type="project" value="UniProtKB-KW"/>
</dbReference>
<keyword evidence="11" id="KW-0963">Cytoplasm</keyword>
<sequence length="869" mass="97497">MKTLDIRNAFLEKFQSVGHTGVPSSGLIPENDPTLLFTTAGMVQFKDIITGKQKKSYTTAVSCQKCVRAGGKHNDLEQVGYTARHHTFFEMLGNFSFGEYFKEHAIEYAWDFLTRCLKIPKEKFYVTVYHTDLEAAQFWKKIAGLSDSRILFINSQDNFWAMGDSGPCGPCSEIFFDHGAHIPGGLPGTVQQDGPRFVELWNLVFMQFERTPKGDIPLTSPCIDTGMGLERITSVMQGVHDNFHTDILYHIVKVSKTLCSGVSSRLFPLKDLPHRVMADHVRSASFLMADGVFPSHEGRGYVLRRIIRRALRFGSYIGTSLDHLSELVSPLLETMGETYPELMRAAALVKKTLLYEAERFEHTLAQGMRLIEGSKSSIQNGIFSGEKAFQLYDTYGIPIDLIQDILADEGINVDHATFELCLEAQKISSRQYRLGGHVIPLCDEETENFWTEITQGQAPSKFCGYHTLEHTDNIQLILDPSEKIPLVELRGTGCIVTQTTPFYAESGGQIGDKGWIKGPHGVMKVTHTEQRNHLFVHHGTMHQGILKEGDLVLLSVDISYRKRIQSNHSATHLLHSALRGILGEHVTQKGSLVTPERLRFDFSHPIAVSPDQLRYIELWVNERIWANLPVHARIMSQEAALNAGAMALFGEKYAQEVRVISMGKSDDFVSMELCGGTHVEYTGEIGLFKILQESSIGAGLRRIEAITQHTALTYVQKLFDAQTHLTRLLKTTPQGLEEKINRLITSAKQVPSIVCPLERIDHPQGSLWWGTLQDVDPKAIKPWIDVIRTEKGFDVGVFWLTSQSKHSVYLAVEERRAKTHSALRLLKGLYEALAMEPQGGGYGTLAQGKWEKEACKIKAIEYIITLIKT</sequence>